<keyword evidence="4 11" id="KW-0963">Cytoplasm</keyword>
<keyword evidence="10 11" id="KW-0131">Cell cycle</keyword>
<dbReference type="HAMAP" id="MF_01808">
    <property type="entry name" value="Recomb_XerC_XerD"/>
    <property type="match status" value="1"/>
</dbReference>
<evidence type="ECO:0000259" key="13">
    <source>
        <dbReference type="PROSITE" id="PS51900"/>
    </source>
</evidence>
<reference evidence="14 15" key="1">
    <citation type="submission" date="2015-03" db="EMBL/GenBank/DDBJ databases">
        <title>Draft Genome Sequence of Burkholderia andropogonis type strain ICMP2807, isolated from Sorghum bicolor.</title>
        <authorList>
            <person name="Lopes-Santos L."/>
            <person name="Castro D.B."/>
            <person name="Ottoboni L.M."/>
            <person name="Park D."/>
            <person name="Weirc B.S."/>
            <person name="Destefano S.A."/>
        </authorList>
    </citation>
    <scope>NUCLEOTIDE SEQUENCE [LARGE SCALE GENOMIC DNA]</scope>
    <source>
        <strain evidence="14 15">ICMP2807</strain>
    </source>
</reference>
<dbReference type="InterPro" id="IPR013762">
    <property type="entry name" value="Integrase-like_cat_sf"/>
</dbReference>
<comment type="similarity">
    <text evidence="2 11">Belongs to the 'phage' integrase family. XerD subfamily.</text>
</comment>
<dbReference type="CDD" id="cd00798">
    <property type="entry name" value="INT_XerDC_C"/>
    <property type="match status" value="1"/>
</dbReference>
<keyword evidence="6 11" id="KW-0159">Chromosome partition</keyword>
<feature type="active site" evidence="11">
    <location>
        <position position="253"/>
    </location>
</feature>
<dbReference type="AlphaFoldDB" id="A0A0F5JZP8"/>
<evidence type="ECO:0000256" key="6">
    <source>
        <dbReference type="ARBA" id="ARBA00022829"/>
    </source>
</evidence>
<evidence type="ECO:0000259" key="12">
    <source>
        <dbReference type="PROSITE" id="PS51898"/>
    </source>
</evidence>
<evidence type="ECO:0000256" key="7">
    <source>
        <dbReference type="ARBA" id="ARBA00022908"/>
    </source>
</evidence>
<evidence type="ECO:0000256" key="3">
    <source>
        <dbReference type="ARBA" id="ARBA00015810"/>
    </source>
</evidence>
<evidence type="ECO:0000256" key="4">
    <source>
        <dbReference type="ARBA" id="ARBA00022490"/>
    </source>
</evidence>
<dbReference type="NCBIfam" id="TIGR02225">
    <property type="entry name" value="recomb_XerD"/>
    <property type="match status" value="1"/>
</dbReference>
<organism evidence="14 15">
    <name type="scientific">Robbsia andropogonis</name>
    <dbReference type="NCBI Taxonomy" id="28092"/>
    <lineage>
        <taxon>Bacteria</taxon>
        <taxon>Pseudomonadati</taxon>
        <taxon>Pseudomonadota</taxon>
        <taxon>Betaproteobacteria</taxon>
        <taxon>Burkholderiales</taxon>
        <taxon>Burkholderiaceae</taxon>
        <taxon>Robbsia</taxon>
    </lineage>
</organism>
<dbReference type="NCBIfam" id="NF001399">
    <property type="entry name" value="PRK00283.1"/>
    <property type="match status" value="1"/>
</dbReference>
<dbReference type="Gene3D" id="1.10.443.10">
    <property type="entry name" value="Intergrase catalytic core"/>
    <property type="match status" value="1"/>
</dbReference>
<accession>A0A0F5JZP8</accession>
<proteinExistence type="inferred from homology"/>
<dbReference type="PROSITE" id="PS51900">
    <property type="entry name" value="CB"/>
    <property type="match status" value="1"/>
</dbReference>
<keyword evidence="5 11" id="KW-0132">Cell division</keyword>
<dbReference type="STRING" id="28092.WM40_13855"/>
<feature type="domain" description="Core-binding (CB)" evidence="13">
    <location>
        <begin position="10"/>
        <end position="94"/>
    </location>
</feature>
<feature type="active site" evidence="11">
    <location>
        <position position="155"/>
    </location>
</feature>
<dbReference type="InterPro" id="IPR050090">
    <property type="entry name" value="Tyrosine_recombinase_XerCD"/>
</dbReference>
<dbReference type="Pfam" id="PF00589">
    <property type="entry name" value="Phage_integrase"/>
    <property type="match status" value="1"/>
</dbReference>
<comment type="function">
    <text evidence="11">Site-specific tyrosine recombinase, which acts by catalyzing the cutting and rejoining of the recombining DNA molecules. The XerC-XerD complex is essential to convert dimers of the bacterial chromosome into monomers to permit their segregation at cell division. It also contributes to the segregational stability of plasmids.</text>
</comment>
<keyword evidence="9 11" id="KW-0233">DNA recombination</keyword>
<evidence type="ECO:0000256" key="1">
    <source>
        <dbReference type="ARBA" id="ARBA00004496"/>
    </source>
</evidence>
<dbReference type="InterPro" id="IPR011932">
    <property type="entry name" value="Recomb_XerD"/>
</dbReference>
<sequence>MAPPSLPAAPRSLALIDAFCDALWLEHGLAKNTLEAYRRDLRLFAEWLAAHGAPPLDVADEPALTAYVAARGDGRATSANRRLAAFRRFYAWALRERHVQRDPTLRLRAAKRPARFPSTLSEKQVESLLAAPDVDTDLGLRDRTMLELMYASGLRVSELVNLKTVEMGLNEGVLRVFGKGSKERLVPFGDEAQEWLQRYLRSARPGLLGARSANALFVTARGEGMTRQAFWYLIKRYALRADIRGPLSPHTLRHAFATHLLDHGADLRAVQMLLGHADISTTQIYTHVARERLRTLHARHHPRG</sequence>
<dbReference type="Pfam" id="PF02899">
    <property type="entry name" value="Phage_int_SAM_1"/>
    <property type="match status" value="1"/>
</dbReference>
<gene>
    <name evidence="11" type="primary">xerD</name>
    <name evidence="14" type="ORF">WM40_13855</name>
</gene>
<evidence type="ECO:0000313" key="15">
    <source>
        <dbReference type="Proteomes" id="UP000033618"/>
    </source>
</evidence>
<feature type="active site" evidence="11">
    <location>
        <position position="179"/>
    </location>
</feature>
<comment type="subcellular location">
    <subcellularLocation>
        <location evidence="1 11">Cytoplasm</location>
    </subcellularLocation>
</comment>
<feature type="domain" description="Tyr recombinase" evidence="12">
    <location>
        <begin position="115"/>
        <end position="298"/>
    </location>
</feature>
<dbReference type="GO" id="GO:0009037">
    <property type="term" value="F:tyrosine-based site-specific recombinase activity"/>
    <property type="evidence" value="ECO:0007669"/>
    <property type="project" value="UniProtKB-UniRule"/>
</dbReference>
<dbReference type="GO" id="GO:0005737">
    <property type="term" value="C:cytoplasm"/>
    <property type="evidence" value="ECO:0007669"/>
    <property type="project" value="UniProtKB-SubCell"/>
</dbReference>
<keyword evidence="7 11" id="KW-0229">DNA integration</keyword>
<evidence type="ECO:0000313" key="14">
    <source>
        <dbReference type="EMBL" id="KKB63079.1"/>
    </source>
</evidence>
<dbReference type="PATRIC" id="fig|28092.6.peg.3262"/>
<dbReference type="GO" id="GO:0007059">
    <property type="term" value="P:chromosome segregation"/>
    <property type="evidence" value="ECO:0007669"/>
    <property type="project" value="UniProtKB-UniRule"/>
</dbReference>
<dbReference type="InterPro" id="IPR004107">
    <property type="entry name" value="Integrase_SAM-like_N"/>
</dbReference>
<dbReference type="HAMAP" id="MF_01807">
    <property type="entry name" value="Recomb_XerD"/>
    <property type="match status" value="1"/>
</dbReference>
<evidence type="ECO:0000256" key="9">
    <source>
        <dbReference type="ARBA" id="ARBA00023172"/>
    </source>
</evidence>
<evidence type="ECO:0000256" key="10">
    <source>
        <dbReference type="ARBA" id="ARBA00023306"/>
    </source>
</evidence>
<dbReference type="PANTHER" id="PTHR30349:SF90">
    <property type="entry name" value="TYROSINE RECOMBINASE XERD"/>
    <property type="match status" value="1"/>
</dbReference>
<dbReference type="PROSITE" id="PS51898">
    <property type="entry name" value="TYR_RECOMBINASE"/>
    <property type="match status" value="1"/>
</dbReference>
<evidence type="ECO:0000256" key="5">
    <source>
        <dbReference type="ARBA" id="ARBA00022618"/>
    </source>
</evidence>
<feature type="active site" evidence="11">
    <location>
        <position position="250"/>
    </location>
</feature>
<keyword evidence="15" id="KW-1185">Reference proteome</keyword>
<evidence type="ECO:0000256" key="8">
    <source>
        <dbReference type="ARBA" id="ARBA00023125"/>
    </source>
</evidence>
<evidence type="ECO:0000256" key="2">
    <source>
        <dbReference type="ARBA" id="ARBA00010450"/>
    </source>
</evidence>
<comment type="caution">
    <text evidence="14">The sequence shown here is derived from an EMBL/GenBank/DDBJ whole genome shotgun (WGS) entry which is preliminary data.</text>
</comment>
<dbReference type="PANTHER" id="PTHR30349">
    <property type="entry name" value="PHAGE INTEGRASE-RELATED"/>
    <property type="match status" value="1"/>
</dbReference>
<dbReference type="InterPro" id="IPR010998">
    <property type="entry name" value="Integrase_recombinase_N"/>
</dbReference>
<dbReference type="SUPFAM" id="SSF56349">
    <property type="entry name" value="DNA breaking-rejoining enzymes"/>
    <property type="match status" value="1"/>
</dbReference>
<evidence type="ECO:0000256" key="11">
    <source>
        <dbReference type="HAMAP-Rule" id="MF_01807"/>
    </source>
</evidence>
<name>A0A0F5JZP8_9BURK</name>
<dbReference type="Proteomes" id="UP000033618">
    <property type="component" value="Unassembled WGS sequence"/>
</dbReference>
<dbReference type="EMBL" id="LAQU01000013">
    <property type="protein sequence ID" value="KKB63079.1"/>
    <property type="molecule type" value="Genomic_DNA"/>
</dbReference>
<dbReference type="Gene3D" id="1.10.150.130">
    <property type="match status" value="1"/>
</dbReference>
<feature type="active site" evidence="11">
    <location>
        <position position="276"/>
    </location>
</feature>
<dbReference type="GO" id="GO:0003677">
    <property type="term" value="F:DNA binding"/>
    <property type="evidence" value="ECO:0007669"/>
    <property type="project" value="UniProtKB-UniRule"/>
</dbReference>
<dbReference type="GO" id="GO:0051301">
    <property type="term" value="P:cell division"/>
    <property type="evidence" value="ECO:0007669"/>
    <property type="project" value="UniProtKB-KW"/>
</dbReference>
<dbReference type="SUPFAM" id="SSF47823">
    <property type="entry name" value="lambda integrase-like, N-terminal domain"/>
    <property type="match status" value="1"/>
</dbReference>
<dbReference type="InterPro" id="IPR044068">
    <property type="entry name" value="CB"/>
</dbReference>
<protein>
    <recommendedName>
        <fullName evidence="3 11">Tyrosine recombinase XerD</fullName>
    </recommendedName>
</protein>
<dbReference type="InterPro" id="IPR002104">
    <property type="entry name" value="Integrase_catalytic"/>
</dbReference>
<dbReference type="GO" id="GO:0006313">
    <property type="term" value="P:DNA transposition"/>
    <property type="evidence" value="ECO:0007669"/>
    <property type="project" value="UniProtKB-UniRule"/>
</dbReference>
<dbReference type="InterPro" id="IPR023009">
    <property type="entry name" value="Tyrosine_recombinase_XerC/XerD"/>
</dbReference>
<dbReference type="InterPro" id="IPR011010">
    <property type="entry name" value="DNA_brk_join_enz"/>
</dbReference>
<keyword evidence="8 11" id="KW-0238">DNA-binding</keyword>
<comment type="subunit">
    <text evidence="11">Forms a cyclic heterotetrameric complex composed of two molecules of XerC and two molecules of XerD.</text>
</comment>
<feature type="active site" description="O-(3'-phospho-DNA)-tyrosine intermediate" evidence="11">
    <location>
        <position position="285"/>
    </location>
</feature>